<name>A0A1Y2HBF7_9FUNG</name>
<sequence>MLSPENDSAIPRKPIVAVANDPRPPAPPAAHGIRKEKYTIPRYLQERAEGRSDALVDIIVDYKADKWYRDRWLQYRELRKTYGEECAEGYRPMPPSNPRKIREREERAPAAQAMAFQLTMTPADSMKRSVGSLQSSQLSTYKERPLTVCLHILRGIASVQGHSGPGIWSKTAQSASSTTMVVSPSTTLASLAPQLGETTGVGLWLLVPRTPSTDALYLGHHRPLTAYQLSQSLIKLIDSRCVPHDVQGGQVDVWLWLDDGAQGKPGKRAGALLPLVVKSSDGRVKSIEWIRPDRMIANVFGLLGGVVQSRSTKFFVEMEDTNGNRAMLPVRRSWSENGVAAGDVVVVTPVGEAITSDRQKGTGASQ</sequence>
<accession>A0A1Y2HBF7</accession>
<feature type="region of interest" description="Disordered" evidence="1">
    <location>
        <begin position="1"/>
        <end position="31"/>
    </location>
</feature>
<evidence type="ECO:0000256" key="1">
    <source>
        <dbReference type="SAM" id="MobiDB-lite"/>
    </source>
</evidence>
<dbReference type="Proteomes" id="UP000193411">
    <property type="component" value="Unassembled WGS sequence"/>
</dbReference>
<evidence type="ECO:0000313" key="2">
    <source>
        <dbReference type="EMBL" id="ORZ31918.1"/>
    </source>
</evidence>
<proteinExistence type="predicted"/>
<protein>
    <submittedName>
        <fullName evidence="2">Uncharacterized protein</fullName>
    </submittedName>
</protein>
<dbReference type="AlphaFoldDB" id="A0A1Y2HBF7"/>
<gene>
    <name evidence="2" type="ORF">BCR44DRAFT_62457</name>
</gene>
<evidence type="ECO:0000313" key="3">
    <source>
        <dbReference type="Proteomes" id="UP000193411"/>
    </source>
</evidence>
<keyword evidence="3" id="KW-1185">Reference proteome</keyword>
<comment type="caution">
    <text evidence="2">The sequence shown here is derived from an EMBL/GenBank/DDBJ whole genome shotgun (WGS) entry which is preliminary data.</text>
</comment>
<dbReference type="EMBL" id="MCFL01000053">
    <property type="protein sequence ID" value="ORZ31918.1"/>
    <property type="molecule type" value="Genomic_DNA"/>
</dbReference>
<organism evidence="2 3">
    <name type="scientific">Catenaria anguillulae PL171</name>
    <dbReference type="NCBI Taxonomy" id="765915"/>
    <lineage>
        <taxon>Eukaryota</taxon>
        <taxon>Fungi</taxon>
        <taxon>Fungi incertae sedis</taxon>
        <taxon>Blastocladiomycota</taxon>
        <taxon>Blastocladiomycetes</taxon>
        <taxon>Blastocladiales</taxon>
        <taxon>Catenariaceae</taxon>
        <taxon>Catenaria</taxon>
    </lineage>
</organism>
<reference evidence="2 3" key="1">
    <citation type="submission" date="2016-07" db="EMBL/GenBank/DDBJ databases">
        <title>Pervasive Adenine N6-methylation of Active Genes in Fungi.</title>
        <authorList>
            <consortium name="DOE Joint Genome Institute"/>
            <person name="Mondo S.J."/>
            <person name="Dannebaum R.O."/>
            <person name="Kuo R.C."/>
            <person name="Labutti K."/>
            <person name="Haridas S."/>
            <person name="Kuo A."/>
            <person name="Salamov A."/>
            <person name="Ahrendt S.R."/>
            <person name="Lipzen A."/>
            <person name="Sullivan W."/>
            <person name="Andreopoulos W.B."/>
            <person name="Clum A."/>
            <person name="Lindquist E."/>
            <person name="Daum C."/>
            <person name="Ramamoorthy G.K."/>
            <person name="Gryganskyi A."/>
            <person name="Culley D."/>
            <person name="Magnuson J.K."/>
            <person name="James T.Y."/>
            <person name="O'Malley M.A."/>
            <person name="Stajich J.E."/>
            <person name="Spatafora J.W."/>
            <person name="Visel A."/>
            <person name="Grigoriev I.V."/>
        </authorList>
    </citation>
    <scope>NUCLEOTIDE SEQUENCE [LARGE SCALE GENOMIC DNA]</scope>
    <source>
        <strain evidence="2 3">PL171</strain>
    </source>
</reference>